<dbReference type="Pfam" id="PF03382">
    <property type="entry name" value="DUF285"/>
    <property type="match status" value="2"/>
</dbReference>
<dbReference type="AlphaFoldDB" id="A0A7S3ZZZ9"/>
<evidence type="ECO:0000313" key="2">
    <source>
        <dbReference type="EMBL" id="CAE0699327.1"/>
    </source>
</evidence>
<dbReference type="InterPro" id="IPR005046">
    <property type="entry name" value="DUF285"/>
</dbReference>
<dbReference type="EMBL" id="HBIW01017122">
    <property type="protein sequence ID" value="CAE0699327.1"/>
    <property type="molecule type" value="Transcribed_RNA"/>
</dbReference>
<reference evidence="2" key="1">
    <citation type="submission" date="2021-01" db="EMBL/GenBank/DDBJ databases">
        <authorList>
            <person name="Corre E."/>
            <person name="Pelletier E."/>
            <person name="Niang G."/>
            <person name="Scheremetjew M."/>
            <person name="Finn R."/>
            <person name="Kale V."/>
            <person name="Holt S."/>
            <person name="Cochrane G."/>
            <person name="Meng A."/>
            <person name="Brown T."/>
            <person name="Cohen L."/>
        </authorList>
    </citation>
    <scope>NUCLEOTIDE SEQUENCE</scope>
    <source>
        <strain evidence="2">CCMP1756</strain>
    </source>
</reference>
<accession>A0A7S3ZZZ9</accession>
<feature type="region of interest" description="Disordered" evidence="1">
    <location>
        <begin position="68"/>
        <end position="92"/>
    </location>
</feature>
<evidence type="ECO:0000256" key="1">
    <source>
        <dbReference type="SAM" id="MobiDB-lite"/>
    </source>
</evidence>
<dbReference type="InterPro" id="IPR011889">
    <property type="entry name" value="Liste_lipo_26"/>
</dbReference>
<protein>
    <recommendedName>
        <fullName evidence="3">BspA family leucine-rich repeat surface protein</fullName>
    </recommendedName>
</protein>
<organism evidence="2">
    <name type="scientific">Pelagomonas calceolata</name>
    <dbReference type="NCBI Taxonomy" id="35677"/>
    <lineage>
        <taxon>Eukaryota</taxon>
        <taxon>Sar</taxon>
        <taxon>Stramenopiles</taxon>
        <taxon>Ochrophyta</taxon>
        <taxon>Pelagophyceae</taxon>
        <taxon>Pelagomonadales</taxon>
        <taxon>Pelagomonadaceae</taxon>
        <taxon>Pelagomonas</taxon>
    </lineage>
</organism>
<evidence type="ECO:0008006" key="3">
    <source>
        <dbReference type="Google" id="ProtNLM"/>
    </source>
</evidence>
<gene>
    <name evidence="2" type="ORF">PCAL00307_LOCUS14763</name>
</gene>
<proteinExistence type="predicted"/>
<sequence length="439" mass="49863">MPWRAAKPVEEPAGTDATTMYHRIADWYNSPEGDALRAAWGAYPASPETLESWSGFVAVTNAFLDHAGPPPTAPETVQVEEEGPPVSEEPYEPPLMMEEEREAPALGEEAAAEETGVVVDWALLRTREILTNESLRDRLKRWCAGDREGLPPISTWNTSRVTDFSKLFMNQKGFNDDISAWDTSNVMTMEGMFRNASTFNQPLNDWRVDKVTNMQQMFQSASSFNQPLNNWRVDNVTDMGGMLWGASAFNQPLNDWRVDNVTDMRWMFRDASAFNQPLGDWRVDKATNTEDMFKGASAFDIDRNWGLTNETLRDWTRRWCDSDHEGLPHISTWNTSKVTDMSSLFHCDDGFNDDISAWDTSSVTTMMNMFNGAKAFNQPIGEWRVDNVTNMSNMFRFASSFDQPLGTWRLRANCKTLRMFEGSNFRNSRPVKASCCAIS</sequence>
<dbReference type="NCBIfam" id="TIGR02167">
    <property type="entry name" value="Liste_lipo_26"/>
    <property type="match status" value="2"/>
</dbReference>
<name>A0A7S3ZZZ9_9STRA</name>